<dbReference type="Proteomes" id="UP001064048">
    <property type="component" value="Chromosome 13"/>
</dbReference>
<accession>A0ACC0J964</accession>
<protein>
    <submittedName>
        <fullName evidence="1">Uncharacterized protein</fullName>
    </submittedName>
</protein>
<reference evidence="1 2" key="1">
    <citation type="journal article" date="2022" name="Genome Biol. Evol.">
        <title>The Spruce Budworm Genome: Reconstructing the Evolutionary History of Antifreeze Proteins.</title>
        <authorList>
            <person name="Beliveau C."/>
            <person name="Gagne P."/>
            <person name="Picq S."/>
            <person name="Vernygora O."/>
            <person name="Keeling C.I."/>
            <person name="Pinkney K."/>
            <person name="Doucet D."/>
            <person name="Wen F."/>
            <person name="Johnston J.S."/>
            <person name="Maaroufi H."/>
            <person name="Boyle B."/>
            <person name="Laroche J."/>
            <person name="Dewar K."/>
            <person name="Juretic N."/>
            <person name="Blackburn G."/>
            <person name="Nisole A."/>
            <person name="Brunet B."/>
            <person name="Brandao M."/>
            <person name="Lumley L."/>
            <person name="Duan J."/>
            <person name="Quan G."/>
            <person name="Lucarotti C.J."/>
            <person name="Roe A.D."/>
            <person name="Sperling F.A.H."/>
            <person name="Levesque R.C."/>
            <person name="Cusson M."/>
        </authorList>
    </citation>
    <scope>NUCLEOTIDE SEQUENCE [LARGE SCALE GENOMIC DNA]</scope>
    <source>
        <strain evidence="1">Glfc:IPQL:Cfum</strain>
    </source>
</reference>
<gene>
    <name evidence="1" type="ORF">MSG28_007905</name>
</gene>
<proteinExistence type="predicted"/>
<keyword evidence="2" id="KW-1185">Reference proteome</keyword>
<organism evidence="1 2">
    <name type="scientific">Choristoneura fumiferana</name>
    <name type="common">Spruce budworm moth</name>
    <name type="synonym">Archips fumiferana</name>
    <dbReference type="NCBI Taxonomy" id="7141"/>
    <lineage>
        <taxon>Eukaryota</taxon>
        <taxon>Metazoa</taxon>
        <taxon>Ecdysozoa</taxon>
        <taxon>Arthropoda</taxon>
        <taxon>Hexapoda</taxon>
        <taxon>Insecta</taxon>
        <taxon>Pterygota</taxon>
        <taxon>Neoptera</taxon>
        <taxon>Endopterygota</taxon>
        <taxon>Lepidoptera</taxon>
        <taxon>Glossata</taxon>
        <taxon>Ditrysia</taxon>
        <taxon>Tortricoidea</taxon>
        <taxon>Tortricidae</taxon>
        <taxon>Tortricinae</taxon>
        <taxon>Choristoneura</taxon>
    </lineage>
</organism>
<evidence type="ECO:0000313" key="1">
    <source>
        <dbReference type="EMBL" id="KAI8420666.1"/>
    </source>
</evidence>
<comment type="caution">
    <text evidence="1">The sequence shown here is derived from an EMBL/GenBank/DDBJ whole genome shotgun (WGS) entry which is preliminary data.</text>
</comment>
<dbReference type="EMBL" id="CM046113">
    <property type="protein sequence ID" value="KAI8420666.1"/>
    <property type="molecule type" value="Genomic_DNA"/>
</dbReference>
<name>A0ACC0J964_CHOFU</name>
<sequence length="957" mass="106797">MNVDLKQTFARIKPVCDIVMMCPNAESIAQFRSRVSELKKEAIQELQQYLLFPFITHIKSTEIEKKHELQWRIIDGMKFVLEKVTVVNFEMCMMIETGLLSLIFDNSKPGMIAQVPEELLHNVMKCLTVLMLNIDDRVRKKLLRSQVPLIAQAVFVSVHIAKLHKLRALRLAAIYCVTAHTASHPRLTSEAGHIEDIPLEALVVDVLASILPGVLAALQDVATAKDNPGHAVVVAAINAIHRILCLTMHDKFLLKHPAVSAEDFAKMVRDKKTNKEVSNKEKKPKELSKRSAEWYSMAGEKLTLISKCLSVLTTHEHARVRRELAVYCARLLNECHETMKPSVPTALEILITLSKDEYSEVSEYSAATVRTYFAGAAGEARHHAMDSLCQNFFSTLTKLPRILNNIDSSRKLAALDLLNGYIEVMCDEARPQRLTTALASDHNLQTLVTALTEAAAVQTDLTLLRRHAARGKSVPSNVNLKDLQPQHAISALSFRDEAFAQLWNVYSGVDDILWCNVLNICDWYGGVPPWLALRHLEAAGARRLWAGCALLGAADCAALLLDRLPPHTPAQAALANAIASAPAAPPELARRVIAMYVEDNVWYLPLEVGGGDAPVTEADTFDVSVYDPRAWTKDSVPGLFEGATETRTTGISYETPRTSRRDPSLCATLGEAQRNMALVCILTEGVGLMAKRLGPDFQPYLLKTLCLVLERVGSTYEMLHLAGVKAISDIATACSHASVGELIRCNADYFTNQISVRLKKAWNTESALQILSVVMEYSDASILNCLYGIVEDVLVQSLDKYHERNLLAYLQVFLTFITCIRKWFPPRERDAPTETDEKEIDILKDLMAYVSTADEVDKLMSKDDEGKTAEEMFREDELRREEDVLDYDDRVTEETPPLPRHITVTQTILKRCVNFLSSKSMDEAIMALQILNQGLPVLAEYENELLPLVHLTWAPLV</sequence>
<evidence type="ECO:0000313" key="2">
    <source>
        <dbReference type="Proteomes" id="UP001064048"/>
    </source>
</evidence>